<evidence type="ECO:0000256" key="2">
    <source>
        <dbReference type="ARBA" id="ARBA00022490"/>
    </source>
</evidence>
<evidence type="ECO:0000259" key="12">
    <source>
        <dbReference type="PROSITE" id="PS50215"/>
    </source>
</evidence>
<dbReference type="GO" id="GO:0004222">
    <property type="term" value="F:metalloendopeptidase activity"/>
    <property type="evidence" value="ECO:0007669"/>
    <property type="project" value="InterPro"/>
</dbReference>
<dbReference type="Pfam" id="PF00227">
    <property type="entry name" value="Proteasome"/>
    <property type="match status" value="1"/>
</dbReference>
<feature type="domain" description="Disintegrin" evidence="11">
    <location>
        <begin position="378"/>
        <end position="466"/>
    </location>
</feature>
<evidence type="ECO:0000256" key="10">
    <source>
        <dbReference type="SAM" id="Phobius"/>
    </source>
</evidence>
<dbReference type="SUPFAM" id="SSF55486">
    <property type="entry name" value="Metalloproteases ('zincins'), catalytic domain"/>
    <property type="match status" value="1"/>
</dbReference>
<dbReference type="PANTHER" id="PTHR11905">
    <property type="entry name" value="ADAM A DISINTEGRIN AND METALLOPROTEASE DOMAIN"/>
    <property type="match status" value="1"/>
</dbReference>
<dbReference type="InterPro" id="IPR035206">
    <property type="entry name" value="Proteasome_beta2"/>
</dbReference>
<dbReference type="FunFam" id="4.10.70.10:FF:000003">
    <property type="entry name" value="Disintegrin and metalloproteinase domain-containing protein 17"/>
    <property type="match status" value="1"/>
</dbReference>
<dbReference type="FunFam" id="3.60.20.10:FF:000008">
    <property type="entry name" value="Proteasome subunit beta type-4"/>
    <property type="match status" value="1"/>
</dbReference>
<evidence type="ECO:0000256" key="4">
    <source>
        <dbReference type="ARBA" id="ARBA00023157"/>
    </source>
</evidence>
<dbReference type="EMBL" id="QEAQ01000055">
    <property type="protein sequence ID" value="TPX57243.1"/>
    <property type="molecule type" value="Genomic_DNA"/>
</dbReference>
<evidence type="ECO:0000256" key="8">
    <source>
        <dbReference type="ARBA" id="ARBA00074021"/>
    </source>
</evidence>
<dbReference type="GO" id="GO:0046872">
    <property type="term" value="F:metal ion binding"/>
    <property type="evidence" value="ECO:0007669"/>
    <property type="project" value="UniProtKB-KW"/>
</dbReference>
<evidence type="ECO:0000313" key="14">
    <source>
        <dbReference type="Proteomes" id="UP000318582"/>
    </source>
</evidence>
<dbReference type="PROSITE" id="PS50214">
    <property type="entry name" value="DISINTEGRIN_2"/>
    <property type="match status" value="1"/>
</dbReference>
<keyword evidence="5" id="KW-0539">Nucleus</keyword>
<accession>A0A507DZN8</accession>
<dbReference type="Gene3D" id="3.60.20.10">
    <property type="entry name" value="Glutamine Phosphoribosylpyrophosphate, subunit 1, domain 1"/>
    <property type="match status" value="1"/>
</dbReference>
<keyword evidence="10" id="KW-0812">Transmembrane</keyword>
<proteinExistence type="predicted"/>
<keyword evidence="10" id="KW-0472">Membrane</keyword>
<dbReference type="InterPro" id="IPR023333">
    <property type="entry name" value="Proteasome_suB-type"/>
</dbReference>
<comment type="subcellular location">
    <subcellularLocation>
        <location evidence="1">Nucleus</location>
    </subcellularLocation>
</comment>
<name>A0A507DZN8_9FUNG</name>
<organism evidence="13 14">
    <name type="scientific">Powellomyces hirtus</name>
    <dbReference type="NCBI Taxonomy" id="109895"/>
    <lineage>
        <taxon>Eukaryota</taxon>
        <taxon>Fungi</taxon>
        <taxon>Fungi incertae sedis</taxon>
        <taxon>Chytridiomycota</taxon>
        <taxon>Chytridiomycota incertae sedis</taxon>
        <taxon>Chytridiomycetes</taxon>
        <taxon>Spizellomycetales</taxon>
        <taxon>Powellomycetaceae</taxon>
        <taxon>Powellomyces</taxon>
    </lineage>
</organism>
<dbReference type="InterPro" id="IPR001590">
    <property type="entry name" value="Peptidase_M12B"/>
</dbReference>
<feature type="transmembrane region" description="Helical" evidence="10">
    <location>
        <begin position="565"/>
        <end position="585"/>
    </location>
</feature>
<evidence type="ECO:0000259" key="11">
    <source>
        <dbReference type="PROSITE" id="PS50214"/>
    </source>
</evidence>
<keyword evidence="4" id="KW-1015">Disulfide bond</keyword>
<evidence type="ECO:0000256" key="6">
    <source>
        <dbReference type="ARBA" id="ARBA00026071"/>
    </source>
</evidence>
<protein>
    <recommendedName>
        <fullName evidence="8">Disintegrin and metalloproteinase domain-containing protein B</fullName>
    </recommendedName>
</protein>
<dbReference type="Proteomes" id="UP000318582">
    <property type="component" value="Unassembled WGS sequence"/>
</dbReference>
<keyword evidence="2" id="KW-0963">Cytoplasm</keyword>
<dbReference type="Gene3D" id="4.10.70.10">
    <property type="entry name" value="Disintegrin domain"/>
    <property type="match status" value="1"/>
</dbReference>
<dbReference type="InterPro" id="IPR001353">
    <property type="entry name" value="Proteasome_sua/b"/>
</dbReference>
<evidence type="ECO:0000256" key="5">
    <source>
        <dbReference type="ARBA" id="ARBA00023242"/>
    </source>
</evidence>
<dbReference type="Gene3D" id="3.40.390.10">
    <property type="entry name" value="Collagenase (Catalytic Domain)"/>
    <property type="match status" value="1"/>
</dbReference>
<comment type="function">
    <text evidence="7">Probable zinc protease.</text>
</comment>
<feature type="binding site" evidence="9">
    <location>
        <position position="323"/>
    </location>
    <ligand>
        <name>Zn(2+)</name>
        <dbReference type="ChEBI" id="CHEBI:29105"/>
        <note>catalytic</note>
    </ligand>
</feature>
<feature type="domain" description="Peptidase M12B" evidence="12">
    <location>
        <begin position="161"/>
        <end position="354"/>
    </location>
</feature>
<dbReference type="InterPro" id="IPR001762">
    <property type="entry name" value="Disintegrin_dom"/>
</dbReference>
<reference evidence="13 14" key="1">
    <citation type="journal article" date="2019" name="Sci. Rep.">
        <title>Comparative genomics of chytrid fungi reveal insights into the obligate biotrophic and pathogenic lifestyle of Synchytrium endobioticum.</title>
        <authorList>
            <person name="van de Vossenberg B.T.L.H."/>
            <person name="Warris S."/>
            <person name="Nguyen H.D.T."/>
            <person name="van Gent-Pelzer M.P.E."/>
            <person name="Joly D.L."/>
            <person name="van de Geest H.C."/>
            <person name="Bonants P.J.M."/>
            <person name="Smith D.S."/>
            <person name="Levesque C.A."/>
            <person name="van der Lee T.A.J."/>
        </authorList>
    </citation>
    <scope>NUCLEOTIDE SEQUENCE [LARGE SCALE GENOMIC DNA]</scope>
    <source>
        <strain evidence="13 14">CBS 809.83</strain>
    </source>
</reference>
<dbReference type="GO" id="GO:0010498">
    <property type="term" value="P:proteasomal protein catabolic process"/>
    <property type="evidence" value="ECO:0007669"/>
    <property type="project" value="InterPro"/>
</dbReference>
<comment type="caution">
    <text evidence="13">The sequence shown here is derived from an EMBL/GenBank/DDBJ whole genome shotgun (WGS) entry which is preliminary data.</text>
</comment>
<dbReference type="AlphaFoldDB" id="A0A507DZN8"/>
<dbReference type="SUPFAM" id="SSF57552">
    <property type="entry name" value="Blood coagulation inhibitor (disintegrin)"/>
    <property type="match status" value="1"/>
</dbReference>
<dbReference type="Pfam" id="PF00200">
    <property type="entry name" value="Disintegrin"/>
    <property type="match status" value="1"/>
</dbReference>
<evidence type="ECO:0000313" key="13">
    <source>
        <dbReference type="EMBL" id="TPX57243.1"/>
    </source>
</evidence>
<keyword evidence="9" id="KW-0479">Metal-binding</keyword>
<keyword evidence="10" id="KW-1133">Transmembrane helix</keyword>
<gene>
    <name evidence="13" type="ORF">PhCBS80983_g03957</name>
</gene>
<evidence type="ECO:0000256" key="9">
    <source>
        <dbReference type="PROSITE-ProRule" id="PRU00276"/>
    </source>
</evidence>
<keyword evidence="14" id="KW-1185">Reference proteome</keyword>
<dbReference type="CDD" id="cd03758">
    <property type="entry name" value="proteasome_beta_type_2"/>
    <property type="match status" value="1"/>
</dbReference>
<dbReference type="InterPro" id="IPR029055">
    <property type="entry name" value="Ntn_hydrolases_N"/>
</dbReference>
<dbReference type="PROSITE" id="PS51476">
    <property type="entry name" value="PROTEASOME_BETA_2"/>
    <property type="match status" value="1"/>
</dbReference>
<dbReference type="Pfam" id="PF13688">
    <property type="entry name" value="Reprolysin_5"/>
    <property type="match status" value="1"/>
</dbReference>
<dbReference type="SMART" id="SM00050">
    <property type="entry name" value="DISIN"/>
    <property type="match status" value="1"/>
</dbReference>
<dbReference type="STRING" id="109895.A0A507DZN8"/>
<evidence type="ECO:0000256" key="7">
    <source>
        <dbReference type="ARBA" id="ARBA00056552"/>
    </source>
</evidence>
<dbReference type="PROSITE" id="PS50215">
    <property type="entry name" value="ADAM_MEPRO"/>
    <property type="match status" value="1"/>
</dbReference>
<sequence>MDQYVDLHRIAAKMYKGDVMETDEAGSPRRVGWARMYYDADQNMFEGTFTASDIMYHVKDIDVYHKTRRSIDIPVLPSSSRSERHRASRMILLMDRDQTGAINEMSDPSMLVKRAEPDGHAQCGFDTTFNKLASRAYADKVERDAATLTKRAPAGCPSSRRVLFMAAAADCTYVKLHGGKEASLTQILQNWNAASRVYEESFNIALGLIQVFLQDVCTPTDDLLKWNRECADSYSINQRLSDFSEWRGKKTPDEAGLWHLMTNCPSGPSVGVAWLKTLCNVETITQQSDSGVQFVSGTGVSAAVNVEWKVVAHEIGHNFGAVHDCSGTCDCNGKFIMHPTDSSSTNAFSPCSVNAICGAFPKFGTCLKEPGSLTLISSGICGNGIREGDEQCDCGTAAECANDPCCSAGCKLKASAKCSDKNDECCAQCQLKTNGTVCRSSTGVCDVPETCNGVNATCPIDVFQPDKTSCSSGAITGQCASGQCTSRDLQCQNQSLLSLTGACKDQESECKLFCESSRGCVSLDSYFVDGTPCGFSGSGICKRGSCEAGNIVDQALGWINSHRAIAIPILILAGLLLLSFVYSIIRCICCRPRAAKVIASRGAPIHQQQQTWVDPAALFGITGKDFVLTASDTTMARSIVIMKHGEDKSRTLNKNTLMMYTGEAGDTVQFAEYIQRNVQLYGIRNGVPLSAHATASYTRRELAQSLRSRNPYNVNVLIAGTDPKTGVPELYWLDYMASMVKLDFAAHGYASYFCMSTMDRYWKPDLSLEEAKALMRKCIAELKVRFIASLPEFTVKVVDKDGIRPVQL</sequence>
<comment type="caution">
    <text evidence="9">Lacks conserved residue(s) required for the propagation of feature annotation.</text>
</comment>
<keyword evidence="9" id="KW-0862">Zinc</keyword>
<evidence type="ECO:0000256" key="3">
    <source>
        <dbReference type="ARBA" id="ARBA00022942"/>
    </source>
</evidence>
<dbReference type="PANTHER" id="PTHR11905:SF159">
    <property type="entry name" value="ADAM METALLOPROTEASE"/>
    <property type="match status" value="1"/>
</dbReference>
<dbReference type="InterPro" id="IPR024079">
    <property type="entry name" value="MetalloPept_cat_dom_sf"/>
</dbReference>
<feature type="active site" evidence="9">
    <location>
        <position position="314"/>
    </location>
</feature>
<keyword evidence="3" id="KW-0647">Proteasome</keyword>
<dbReference type="InterPro" id="IPR036436">
    <property type="entry name" value="Disintegrin_dom_sf"/>
</dbReference>
<dbReference type="GO" id="GO:0005839">
    <property type="term" value="C:proteasome core complex"/>
    <property type="evidence" value="ECO:0007669"/>
    <property type="project" value="InterPro"/>
</dbReference>
<feature type="binding site" evidence="9">
    <location>
        <position position="313"/>
    </location>
    <ligand>
        <name>Zn(2+)</name>
        <dbReference type="ChEBI" id="CHEBI:29105"/>
        <note>catalytic</note>
    </ligand>
</feature>
<dbReference type="SUPFAM" id="SSF56235">
    <property type="entry name" value="N-terminal nucleophile aminohydrolases (Ntn hydrolases)"/>
    <property type="match status" value="1"/>
</dbReference>
<comment type="subunit">
    <text evidence="6">The 26S proteasome consists of a 20S proteasome core and two 19S regulatory subunits. The 20S proteasome core is composed of 28 subunits that are arranged in four stacked rings, resulting in a barrel-shaped structure. The two end rings are each formed by seven alpha subunits, and the two central rings are each formed by seven beta subunits. The catalytic chamber with the active sites is on the inside of the barrel.</text>
</comment>
<feature type="binding site" evidence="9">
    <location>
        <position position="317"/>
    </location>
    <ligand>
        <name>Zn(2+)</name>
        <dbReference type="ChEBI" id="CHEBI:29105"/>
        <note>catalytic</note>
    </ligand>
</feature>
<evidence type="ECO:0000256" key="1">
    <source>
        <dbReference type="ARBA" id="ARBA00004123"/>
    </source>
</evidence>
<dbReference type="GO" id="GO:0005634">
    <property type="term" value="C:nucleus"/>
    <property type="evidence" value="ECO:0007669"/>
    <property type="project" value="UniProtKB-SubCell"/>
</dbReference>